<feature type="transmembrane region" description="Helical" evidence="10">
    <location>
        <begin position="48"/>
        <end position="67"/>
    </location>
</feature>
<sequence length="429" mass="45809">MRSQLRPVGLESMMTSASAARAPRESPRGLAVSASPQRPGWVHAHQRLIGVVASALVFGYDLLFLLSRFTWSEISLGAFVGAVLLSLVMCALYVFRWPAPALVLYGVLAAAAMQTVLGVGLAPASMLILGLMLYTLGSWSSWKMVVPALLLSAVWAVIAAVPVVRAERARVGEIGMLILAYLVAVLVGRLSRSRRERMEALQERADRLARERDAQARVAAAEERARIAREIHDIVAHGLGTMVVVADGATVTVDAEPGRAKAMMAQVRDTGRTAMTDMRRMLDVLREDAEPSKAPQPGLAQLDRLIEPLRKTGLRVEVSLSGSPRDLASGVDLAAYRIVQEALTNARKHGGPMLSVVNVSIAYTDDAVEVRVVDDGQGPAGDPGSGLSGGHGLVGMRERVAAYDGELTLRPRARGGFEVHAVLPIGGDE</sequence>
<feature type="coiled-coil region" evidence="9">
    <location>
        <begin position="191"/>
        <end position="218"/>
    </location>
</feature>
<evidence type="ECO:0000313" key="13">
    <source>
        <dbReference type="Proteomes" id="UP000283000"/>
    </source>
</evidence>
<keyword evidence="9" id="KW-0175">Coiled coil</keyword>
<evidence type="ECO:0000256" key="10">
    <source>
        <dbReference type="SAM" id="Phobius"/>
    </source>
</evidence>
<dbReference type="InterPro" id="IPR050482">
    <property type="entry name" value="Sensor_HK_TwoCompSys"/>
</dbReference>
<evidence type="ECO:0000256" key="3">
    <source>
        <dbReference type="ARBA" id="ARBA00022553"/>
    </source>
</evidence>
<keyword evidence="3" id="KW-0597">Phosphoprotein</keyword>
<keyword evidence="10" id="KW-1133">Transmembrane helix</keyword>
<feature type="transmembrane region" description="Helical" evidence="10">
    <location>
        <begin position="101"/>
        <end position="134"/>
    </location>
</feature>
<dbReference type="Pfam" id="PF02518">
    <property type="entry name" value="HATPase_c"/>
    <property type="match status" value="1"/>
</dbReference>
<dbReference type="InterPro" id="IPR003594">
    <property type="entry name" value="HATPase_dom"/>
</dbReference>
<dbReference type="AlphaFoldDB" id="A0A3T0DHY3"/>
<feature type="transmembrane region" description="Helical" evidence="10">
    <location>
        <begin position="74"/>
        <end position="95"/>
    </location>
</feature>
<reference evidence="12 13" key="2">
    <citation type="submission" date="2019-01" db="EMBL/GenBank/DDBJ databases">
        <title>Comparative genomic analysis of Brevibacterium aurantiacum sheds light on its evolution and its adaptation to smear-ripened cheeses.</title>
        <authorList>
            <person name="Moineau S."/>
        </authorList>
    </citation>
    <scope>NUCLEOTIDE SEQUENCE [LARGE SCALE GENOMIC DNA]</scope>
    <source>
        <strain evidence="12 13">SMQ-1417</strain>
    </source>
</reference>
<evidence type="ECO:0000256" key="9">
    <source>
        <dbReference type="SAM" id="Coils"/>
    </source>
</evidence>
<evidence type="ECO:0000256" key="2">
    <source>
        <dbReference type="ARBA" id="ARBA00012438"/>
    </source>
</evidence>
<keyword evidence="5" id="KW-0547">Nucleotide-binding</keyword>
<protein>
    <recommendedName>
        <fullName evidence="2">histidine kinase</fullName>
        <ecNumber evidence="2">2.7.13.3</ecNumber>
    </recommendedName>
</protein>
<keyword evidence="8" id="KW-0902">Two-component regulatory system</keyword>
<feature type="domain" description="Histidine kinase/HSP90-like ATPase" evidence="11">
    <location>
        <begin position="330"/>
        <end position="427"/>
    </location>
</feature>
<organism evidence="12 13">
    <name type="scientific">Brevibacterium aurantiacum</name>
    <dbReference type="NCBI Taxonomy" id="273384"/>
    <lineage>
        <taxon>Bacteria</taxon>
        <taxon>Bacillati</taxon>
        <taxon>Actinomycetota</taxon>
        <taxon>Actinomycetes</taxon>
        <taxon>Micrococcales</taxon>
        <taxon>Brevibacteriaceae</taxon>
        <taxon>Brevibacterium</taxon>
    </lineage>
</organism>
<feature type="transmembrane region" description="Helical" evidence="10">
    <location>
        <begin position="146"/>
        <end position="164"/>
    </location>
</feature>
<dbReference type="InterPro" id="IPR036890">
    <property type="entry name" value="HATPase_C_sf"/>
</dbReference>
<reference evidence="12 13" key="1">
    <citation type="submission" date="2017-12" db="EMBL/GenBank/DDBJ databases">
        <authorList>
            <person name="Levesque S."/>
        </authorList>
    </citation>
    <scope>NUCLEOTIDE SEQUENCE [LARGE SCALE GENOMIC DNA]</scope>
    <source>
        <strain evidence="12 13">SMQ-1417</strain>
    </source>
</reference>
<name>A0A3T0DHY3_BREAU</name>
<evidence type="ECO:0000256" key="6">
    <source>
        <dbReference type="ARBA" id="ARBA00022777"/>
    </source>
</evidence>
<dbReference type="Proteomes" id="UP000283000">
    <property type="component" value="Chromosome"/>
</dbReference>
<evidence type="ECO:0000256" key="4">
    <source>
        <dbReference type="ARBA" id="ARBA00022679"/>
    </source>
</evidence>
<evidence type="ECO:0000256" key="8">
    <source>
        <dbReference type="ARBA" id="ARBA00023012"/>
    </source>
</evidence>
<keyword evidence="10" id="KW-0472">Membrane</keyword>
<dbReference type="SUPFAM" id="SSF55874">
    <property type="entry name" value="ATPase domain of HSP90 chaperone/DNA topoisomerase II/histidine kinase"/>
    <property type="match status" value="1"/>
</dbReference>
<gene>
    <name evidence="12" type="ORF">CXR23_17800</name>
</gene>
<accession>A0A3T0DHY3</accession>
<proteinExistence type="predicted"/>
<dbReference type="GO" id="GO:0000155">
    <property type="term" value="F:phosphorelay sensor kinase activity"/>
    <property type="evidence" value="ECO:0007669"/>
    <property type="project" value="InterPro"/>
</dbReference>
<dbReference type="CDD" id="cd16917">
    <property type="entry name" value="HATPase_UhpB-NarQ-NarX-like"/>
    <property type="match status" value="1"/>
</dbReference>
<dbReference type="EC" id="2.7.13.3" evidence="2"/>
<dbReference type="Gene3D" id="3.30.565.10">
    <property type="entry name" value="Histidine kinase-like ATPase, C-terminal domain"/>
    <property type="match status" value="1"/>
</dbReference>
<dbReference type="GO" id="GO:0046983">
    <property type="term" value="F:protein dimerization activity"/>
    <property type="evidence" value="ECO:0007669"/>
    <property type="project" value="InterPro"/>
</dbReference>
<dbReference type="InterPro" id="IPR011712">
    <property type="entry name" value="Sig_transdc_His_kin_sub3_dim/P"/>
</dbReference>
<keyword evidence="10" id="KW-0812">Transmembrane</keyword>
<dbReference type="PANTHER" id="PTHR24421">
    <property type="entry name" value="NITRATE/NITRITE SENSOR PROTEIN NARX-RELATED"/>
    <property type="match status" value="1"/>
</dbReference>
<keyword evidence="6 12" id="KW-0418">Kinase</keyword>
<dbReference type="Pfam" id="PF07730">
    <property type="entry name" value="HisKA_3"/>
    <property type="match status" value="1"/>
</dbReference>
<dbReference type="Gene3D" id="1.20.5.1930">
    <property type="match status" value="1"/>
</dbReference>
<evidence type="ECO:0000256" key="7">
    <source>
        <dbReference type="ARBA" id="ARBA00022840"/>
    </source>
</evidence>
<dbReference type="EMBL" id="CP025330">
    <property type="protein sequence ID" value="AZT94763.1"/>
    <property type="molecule type" value="Genomic_DNA"/>
</dbReference>
<dbReference type="PANTHER" id="PTHR24421:SF10">
    <property type="entry name" value="NITRATE_NITRITE SENSOR PROTEIN NARQ"/>
    <property type="match status" value="1"/>
</dbReference>
<keyword evidence="7" id="KW-0067">ATP-binding</keyword>
<dbReference type="SMART" id="SM00387">
    <property type="entry name" value="HATPase_c"/>
    <property type="match status" value="1"/>
</dbReference>
<evidence type="ECO:0000259" key="11">
    <source>
        <dbReference type="SMART" id="SM00387"/>
    </source>
</evidence>
<evidence type="ECO:0000313" key="12">
    <source>
        <dbReference type="EMBL" id="AZT94763.1"/>
    </source>
</evidence>
<evidence type="ECO:0000256" key="5">
    <source>
        <dbReference type="ARBA" id="ARBA00022741"/>
    </source>
</evidence>
<dbReference type="GO" id="GO:0005524">
    <property type="term" value="F:ATP binding"/>
    <property type="evidence" value="ECO:0007669"/>
    <property type="project" value="UniProtKB-KW"/>
</dbReference>
<comment type="catalytic activity">
    <reaction evidence="1">
        <text>ATP + protein L-histidine = ADP + protein N-phospho-L-histidine.</text>
        <dbReference type="EC" id="2.7.13.3"/>
    </reaction>
</comment>
<evidence type="ECO:0000256" key="1">
    <source>
        <dbReference type="ARBA" id="ARBA00000085"/>
    </source>
</evidence>
<keyword evidence="4" id="KW-0808">Transferase</keyword>
<dbReference type="GO" id="GO:0016020">
    <property type="term" value="C:membrane"/>
    <property type="evidence" value="ECO:0007669"/>
    <property type="project" value="InterPro"/>
</dbReference>
<feature type="transmembrane region" description="Helical" evidence="10">
    <location>
        <begin position="170"/>
        <end position="188"/>
    </location>
</feature>